<dbReference type="PRINTS" id="PR00039">
    <property type="entry name" value="HTHLYSR"/>
</dbReference>
<evidence type="ECO:0000313" key="6">
    <source>
        <dbReference type="EMBL" id="KAJ54881.1"/>
    </source>
</evidence>
<protein>
    <recommendedName>
        <fullName evidence="5">HTH lysR-type domain-containing protein</fullName>
    </recommendedName>
</protein>
<gene>
    <name evidence="6" type="ORF">ACMU_14045</name>
</gene>
<dbReference type="Gene3D" id="1.10.10.10">
    <property type="entry name" value="Winged helix-like DNA-binding domain superfamily/Winged helix DNA-binding domain"/>
    <property type="match status" value="1"/>
</dbReference>
<comment type="similarity">
    <text evidence="1">Belongs to the LysR transcriptional regulatory family.</text>
</comment>
<dbReference type="STRING" id="1454373.ACMU_14045"/>
<evidence type="ECO:0000256" key="3">
    <source>
        <dbReference type="ARBA" id="ARBA00023125"/>
    </source>
</evidence>
<comment type="caution">
    <text evidence="6">The sequence shown here is derived from an EMBL/GenBank/DDBJ whole genome shotgun (WGS) entry which is preliminary data.</text>
</comment>
<dbReference type="PANTHER" id="PTHR30537">
    <property type="entry name" value="HTH-TYPE TRANSCRIPTIONAL REGULATOR"/>
    <property type="match status" value="1"/>
</dbReference>
<organism evidence="6 7">
    <name type="scientific">Actibacterium mucosum KCTC 23349</name>
    <dbReference type="NCBI Taxonomy" id="1454373"/>
    <lineage>
        <taxon>Bacteria</taxon>
        <taxon>Pseudomonadati</taxon>
        <taxon>Pseudomonadota</taxon>
        <taxon>Alphaproteobacteria</taxon>
        <taxon>Rhodobacterales</taxon>
        <taxon>Roseobacteraceae</taxon>
        <taxon>Actibacterium</taxon>
    </lineage>
</organism>
<keyword evidence="7" id="KW-1185">Reference proteome</keyword>
<dbReference type="GO" id="GO:0006351">
    <property type="term" value="P:DNA-templated transcription"/>
    <property type="evidence" value="ECO:0007669"/>
    <property type="project" value="TreeGrafter"/>
</dbReference>
<keyword evidence="2" id="KW-0805">Transcription regulation</keyword>
<dbReference type="SUPFAM" id="SSF46785">
    <property type="entry name" value="Winged helix' DNA-binding domain"/>
    <property type="match status" value="1"/>
</dbReference>
<dbReference type="EMBL" id="JFKE01000005">
    <property type="protein sequence ID" value="KAJ54881.1"/>
    <property type="molecule type" value="Genomic_DNA"/>
</dbReference>
<dbReference type="InterPro" id="IPR036390">
    <property type="entry name" value="WH_DNA-bd_sf"/>
</dbReference>
<feature type="domain" description="HTH lysR-type" evidence="5">
    <location>
        <begin position="7"/>
        <end position="64"/>
    </location>
</feature>
<dbReference type="InterPro" id="IPR058163">
    <property type="entry name" value="LysR-type_TF_proteobact-type"/>
</dbReference>
<evidence type="ECO:0000259" key="5">
    <source>
        <dbReference type="PROSITE" id="PS50931"/>
    </source>
</evidence>
<dbReference type="Pfam" id="PF03466">
    <property type="entry name" value="LysR_substrate"/>
    <property type="match status" value="1"/>
</dbReference>
<dbReference type="PROSITE" id="PS50931">
    <property type="entry name" value="HTH_LYSR"/>
    <property type="match status" value="1"/>
</dbReference>
<dbReference type="Proteomes" id="UP000026249">
    <property type="component" value="Unassembled WGS sequence"/>
</dbReference>
<proteinExistence type="inferred from homology"/>
<sequence>MDWRNLPPLAALRAFAAFAERGNVTEAGAALNVSHAAISQQIRQLEEVLGRPLVDRSARALTLTAEGRQLAAGLVSGFQQISDMVEHLRGDVSSQPVRVATTPTFASNWLVGRLAQFRADCPGIDVVINPSSQIEKLGPGGHDLAIRFGRGNWAGLDSTLLLHSDYVIAASPDLIGDTVFTDMTQVAQFPWLLEDGHKEMENWLASEGMPLSAHTDIARLPGFYILDAMRRGEGIAGTSRTFVEADIAAGRLRVLFTQSDPNSGYHLVTPRGVLRPATQAFATWIKRRVRQERAT</sequence>
<evidence type="ECO:0000256" key="2">
    <source>
        <dbReference type="ARBA" id="ARBA00023015"/>
    </source>
</evidence>
<reference evidence="6 7" key="1">
    <citation type="submission" date="2014-03" db="EMBL/GenBank/DDBJ databases">
        <title>Draft Genome Sequence of Actibacterium mucosum KCTC 23349, a Marine Alphaproteobacterium with Complex Ionic Requirements Isolated from Mediterranean Seawater at Malvarrosa Beach, Valencia, Spain.</title>
        <authorList>
            <person name="Arahal D.R."/>
            <person name="Shao Z."/>
            <person name="Lai Q."/>
            <person name="Pujalte M.J."/>
        </authorList>
    </citation>
    <scope>NUCLEOTIDE SEQUENCE [LARGE SCALE GENOMIC DNA]</scope>
    <source>
        <strain evidence="6 7">KCTC 23349</strain>
    </source>
</reference>
<accession>A0A037ZJA5</accession>
<dbReference type="InterPro" id="IPR005119">
    <property type="entry name" value="LysR_subst-bd"/>
</dbReference>
<dbReference type="InterPro" id="IPR036388">
    <property type="entry name" value="WH-like_DNA-bd_sf"/>
</dbReference>
<evidence type="ECO:0000256" key="1">
    <source>
        <dbReference type="ARBA" id="ARBA00009437"/>
    </source>
</evidence>
<dbReference type="InterPro" id="IPR000847">
    <property type="entry name" value="LysR_HTH_N"/>
</dbReference>
<evidence type="ECO:0000256" key="4">
    <source>
        <dbReference type="ARBA" id="ARBA00023163"/>
    </source>
</evidence>
<keyword evidence="4" id="KW-0804">Transcription</keyword>
<dbReference type="SUPFAM" id="SSF53850">
    <property type="entry name" value="Periplasmic binding protein-like II"/>
    <property type="match status" value="1"/>
</dbReference>
<name>A0A037ZJA5_9RHOB</name>
<dbReference type="PANTHER" id="PTHR30537:SF74">
    <property type="entry name" value="HTH-TYPE TRANSCRIPTIONAL REGULATOR TRPI"/>
    <property type="match status" value="1"/>
</dbReference>
<dbReference type="GO" id="GO:0043565">
    <property type="term" value="F:sequence-specific DNA binding"/>
    <property type="evidence" value="ECO:0007669"/>
    <property type="project" value="TreeGrafter"/>
</dbReference>
<dbReference type="Gene3D" id="3.40.190.10">
    <property type="entry name" value="Periplasmic binding protein-like II"/>
    <property type="match status" value="2"/>
</dbReference>
<dbReference type="GO" id="GO:0003700">
    <property type="term" value="F:DNA-binding transcription factor activity"/>
    <property type="evidence" value="ECO:0007669"/>
    <property type="project" value="InterPro"/>
</dbReference>
<evidence type="ECO:0000313" key="7">
    <source>
        <dbReference type="Proteomes" id="UP000026249"/>
    </source>
</evidence>
<keyword evidence="3" id="KW-0238">DNA-binding</keyword>
<dbReference type="AlphaFoldDB" id="A0A037ZJA5"/>
<dbReference type="Pfam" id="PF00126">
    <property type="entry name" value="HTH_1"/>
    <property type="match status" value="1"/>
</dbReference>